<name>A0A074L464_9BACT</name>
<organism evidence="1 2">
    <name type="scientific">Anditalea andensis</name>
    <dbReference type="NCBI Taxonomy" id="1048983"/>
    <lineage>
        <taxon>Bacteria</taxon>
        <taxon>Pseudomonadati</taxon>
        <taxon>Bacteroidota</taxon>
        <taxon>Cytophagia</taxon>
        <taxon>Cytophagales</taxon>
        <taxon>Cytophagaceae</taxon>
        <taxon>Anditalea</taxon>
    </lineage>
</organism>
<reference evidence="1 2" key="1">
    <citation type="submission" date="2014-04" db="EMBL/GenBank/DDBJ databases">
        <title>Characterization and application of a salt tolerant electro-active bacterium.</title>
        <authorList>
            <person name="Yang L."/>
            <person name="Wei S."/>
            <person name="Tay Q.X.M."/>
        </authorList>
    </citation>
    <scope>NUCLEOTIDE SEQUENCE [LARGE SCALE GENOMIC DNA]</scope>
    <source>
        <strain evidence="1 2">LY1</strain>
    </source>
</reference>
<proteinExistence type="predicted"/>
<dbReference type="AlphaFoldDB" id="A0A074L464"/>
<dbReference type="RefSeq" id="WP_164674931.1">
    <property type="nucleotide sequence ID" value="NZ_JMIH01000013.1"/>
</dbReference>
<gene>
    <name evidence="1" type="ORF">EL17_01650</name>
</gene>
<dbReference type="STRING" id="1048983.EL17_01650"/>
<keyword evidence="2" id="KW-1185">Reference proteome</keyword>
<evidence type="ECO:0008006" key="3">
    <source>
        <dbReference type="Google" id="ProtNLM"/>
    </source>
</evidence>
<dbReference type="eggNOG" id="ENOG502ZCSB">
    <property type="taxonomic scope" value="Bacteria"/>
</dbReference>
<sequence length="98" mass="11487">MTFVSCEPADHSVYKSGIIYIEAATRGSYQYLILIDEQRYWPENLPQFYQDPNIQNRPIFVRYELTGDTYDVYVPAPNDIPVFGYTVQKIRLVSIKDQ</sequence>
<dbReference type="EMBL" id="JMIH01000013">
    <property type="protein sequence ID" value="KEO75270.1"/>
    <property type="molecule type" value="Genomic_DNA"/>
</dbReference>
<evidence type="ECO:0000313" key="2">
    <source>
        <dbReference type="Proteomes" id="UP000027821"/>
    </source>
</evidence>
<comment type="caution">
    <text evidence="1">The sequence shown here is derived from an EMBL/GenBank/DDBJ whole genome shotgun (WGS) entry which is preliminary data.</text>
</comment>
<accession>A0A074L464</accession>
<evidence type="ECO:0000313" key="1">
    <source>
        <dbReference type="EMBL" id="KEO75270.1"/>
    </source>
</evidence>
<protein>
    <recommendedName>
        <fullName evidence="3">DUF4377 domain-containing protein</fullName>
    </recommendedName>
</protein>
<dbReference type="Proteomes" id="UP000027821">
    <property type="component" value="Unassembled WGS sequence"/>
</dbReference>